<reference evidence="8 9" key="1">
    <citation type="submission" date="2017-06" db="EMBL/GenBank/DDBJ databases">
        <title>A platform for efficient transgenesis in Macrostomum lignano, a flatworm model organism for stem cell research.</title>
        <authorList>
            <person name="Berezikov E."/>
        </authorList>
    </citation>
    <scope>NUCLEOTIDE SEQUENCE [LARGE SCALE GENOMIC DNA]</scope>
    <source>
        <strain evidence="8">DV1</strain>
        <tissue evidence="8">Whole organism</tissue>
    </source>
</reference>
<evidence type="ECO:0000256" key="1">
    <source>
        <dbReference type="ARBA" id="ARBA00005964"/>
    </source>
</evidence>
<proteinExistence type="inferred from homology"/>
<dbReference type="InterPro" id="IPR029058">
    <property type="entry name" value="AB_hydrolase_fold"/>
</dbReference>
<evidence type="ECO:0000256" key="6">
    <source>
        <dbReference type="SAM" id="SignalP"/>
    </source>
</evidence>
<dbReference type="EMBL" id="NIVC01000640">
    <property type="protein sequence ID" value="PAA79327.1"/>
    <property type="molecule type" value="Genomic_DNA"/>
</dbReference>
<keyword evidence="9" id="KW-1185">Reference proteome</keyword>
<dbReference type="Gene3D" id="3.40.50.1820">
    <property type="entry name" value="alpha/beta hydrolase"/>
    <property type="match status" value="2"/>
</dbReference>
<feature type="chain" id="PRO_5012786152" description="Carboxylesterase type B domain-containing protein" evidence="6">
    <location>
        <begin position="22"/>
        <end position="1326"/>
    </location>
</feature>
<dbReference type="STRING" id="282301.A0A267G1W9"/>
<dbReference type="InterPro" id="IPR050654">
    <property type="entry name" value="AChE-related_enzymes"/>
</dbReference>
<dbReference type="Proteomes" id="UP000215902">
    <property type="component" value="Unassembled WGS sequence"/>
</dbReference>
<evidence type="ECO:0000256" key="4">
    <source>
        <dbReference type="SAM" id="MobiDB-lite"/>
    </source>
</evidence>
<protein>
    <recommendedName>
        <fullName evidence="7">Carboxylesterase type B domain-containing protein</fullName>
    </recommendedName>
</protein>
<keyword evidence="5" id="KW-0472">Membrane</keyword>
<feature type="signal peptide" evidence="6">
    <location>
        <begin position="1"/>
        <end position="21"/>
    </location>
</feature>
<evidence type="ECO:0000259" key="7">
    <source>
        <dbReference type="Pfam" id="PF00135"/>
    </source>
</evidence>
<dbReference type="PANTHER" id="PTHR43918:SF4">
    <property type="entry name" value="CARBOXYLIC ESTER HYDROLASE"/>
    <property type="match status" value="1"/>
</dbReference>
<keyword evidence="2" id="KW-0719">Serine esterase</keyword>
<keyword evidence="6" id="KW-0732">Signal</keyword>
<sequence length="1326" mass="140665">MYRAAIATLAVVALTLTAARGQPQPVGEANVTIGSCSIVGSEFNLTMPDGLDSRLLRFLRVPYAEPPVGDRRFAKPQPFNFSRSDCQLTGEEAADPEENLLRLSIRTPDLAPAAPLPVLALLLDGSSDFNDSLGHEVGDAIGTNVVMATIGSRFGVLGNVPAGQNNGLEDQRLALEFLRDQLHRFGGDPARVTLAGHGTAAAAVGLHAVGAVGSGGFSRVVMMSGSIAAPLGWSASAEVAAALDSQLAASLSCGIGDEGRLPLDCLRSKPLRDLLDAESLLRRDYGDGAGRFAPSFNVSLLPDALWRSGAFNGSLMIGVGTGVGPALAELALRVQGADWGALDQTAFETILDREFGQFPRLHSAGRNASVSGRRYLRLTLSDWPHFAYGGRVRHILARALSDFGAVCPVWEAANDMIGSGRVFVYLHDEDGDPAAALSVANDAKVLLGEPLVRANYSAEHRSLSRIMMQHLVDFTASGAPSPGWPSSSAGAFDFLRFGAKTGVNSTSGGFAFEPGRCPLWSAEMSLASNLSASPPPPQPPLPPPPPRISPGGAQPFSNTVLRNYSVNILGLGRTFGQTIRTPAGKVMTQFLGLPYAKPPIGGKRFAVPEPADPFDEEFLAISPKPACPQPGLLATSEDCLYLNLWTPAHSDREVKNLPVLVFLHGGFFQTGDAFDERWRGSHVLDQVDAVVVTVAYRLGALGFLWLQNASVPANLGLRDQALALQWVRYNVRFFGGSPSKISLVGAEAGAASVGFHLLAEPRQFQRAVLLSGWPNSPFAVSPMPDEVRAMHEHFTASYLNCSQSTPAELLDCLRNLTSSEIVSAAADFQRDVAGLQAPFVAFGPALDADFLKSDPWSVDALPPVPLLLGGVDSPGNTLVRLLLPDGLNVTRDRVLEHLGQSLRHFPRFGESLSSVGLEAASRRFAEFPSSTADAGVGDVKEAQLLSRALGDRHFTCPTWNFMAKAAALSTAQVFGFLLAEPAEEIGDRLVGASLSDDAVYALGSPARPSKPLGEARAQLSGFLVRSLVEFANSGNVSWEAYGADSRPVLLLRDSGSGGWNVSWPPRYVEHALRGLDCAFWDQTLPCVASPDCINDLPTPSPTTPTETPTETPTAPQTETPTMAPTQMTETPSMAPTKMTETPTKAPTETPETSTTWTEAPTQTPKPTSTGTATEFTRETQVTDESTIATDSITDPSRPTSPRATSGKTGTTDPRLTDPTWSASTEAPTETTGLATDQTATKNPTAATMSTTALTSPILPSKTTPVATPEPDTGLETWVIALLVVGSILGAVLLVGAGFLLYKFSLRTNSVHSVEIQGTGQWRQRHE</sequence>
<feature type="domain" description="Carboxylesterase type B" evidence="7">
    <location>
        <begin position="571"/>
        <end position="1055"/>
    </location>
</feature>
<evidence type="ECO:0000313" key="8">
    <source>
        <dbReference type="EMBL" id="PAA79327.1"/>
    </source>
</evidence>
<comment type="caution">
    <text evidence="8">The sequence shown here is derived from an EMBL/GenBank/DDBJ whole genome shotgun (WGS) entry which is preliminary data.</text>
</comment>
<feature type="region of interest" description="Disordered" evidence="4">
    <location>
        <begin position="1097"/>
        <end position="1239"/>
    </location>
</feature>
<feature type="compositionally biased region" description="Low complexity" evidence="4">
    <location>
        <begin position="1103"/>
        <end position="1165"/>
    </location>
</feature>
<feature type="compositionally biased region" description="Pro residues" evidence="4">
    <location>
        <begin position="533"/>
        <end position="548"/>
    </location>
</feature>
<feature type="region of interest" description="Disordered" evidence="4">
    <location>
        <begin position="528"/>
        <end position="554"/>
    </location>
</feature>
<gene>
    <name evidence="8" type="ORF">BOX15_Mlig007046g1</name>
</gene>
<dbReference type="GO" id="GO:0006581">
    <property type="term" value="P:acetylcholine catabolic process"/>
    <property type="evidence" value="ECO:0007669"/>
    <property type="project" value="TreeGrafter"/>
</dbReference>
<evidence type="ECO:0000256" key="3">
    <source>
        <dbReference type="ARBA" id="ARBA00022801"/>
    </source>
</evidence>
<dbReference type="GO" id="GO:0005615">
    <property type="term" value="C:extracellular space"/>
    <property type="evidence" value="ECO:0007669"/>
    <property type="project" value="TreeGrafter"/>
</dbReference>
<dbReference type="GO" id="GO:0005886">
    <property type="term" value="C:plasma membrane"/>
    <property type="evidence" value="ECO:0007669"/>
    <property type="project" value="TreeGrafter"/>
</dbReference>
<dbReference type="GO" id="GO:0019695">
    <property type="term" value="P:choline metabolic process"/>
    <property type="evidence" value="ECO:0007669"/>
    <property type="project" value="TreeGrafter"/>
</dbReference>
<keyword evidence="3" id="KW-0378">Hydrolase</keyword>
<dbReference type="PROSITE" id="PS00941">
    <property type="entry name" value="CARBOXYLESTERASE_B_2"/>
    <property type="match status" value="1"/>
</dbReference>
<organism evidence="8 9">
    <name type="scientific">Macrostomum lignano</name>
    <dbReference type="NCBI Taxonomy" id="282301"/>
    <lineage>
        <taxon>Eukaryota</taxon>
        <taxon>Metazoa</taxon>
        <taxon>Spiralia</taxon>
        <taxon>Lophotrochozoa</taxon>
        <taxon>Platyhelminthes</taxon>
        <taxon>Rhabditophora</taxon>
        <taxon>Macrostomorpha</taxon>
        <taxon>Macrostomida</taxon>
        <taxon>Macrostomidae</taxon>
        <taxon>Macrostomum</taxon>
    </lineage>
</organism>
<accession>A0A267G1W9</accession>
<dbReference type="GO" id="GO:0003990">
    <property type="term" value="F:acetylcholinesterase activity"/>
    <property type="evidence" value="ECO:0007669"/>
    <property type="project" value="TreeGrafter"/>
</dbReference>
<evidence type="ECO:0000256" key="5">
    <source>
        <dbReference type="SAM" id="Phobius"/>
    </source>
</evidence>
<evidence type="ECO:0000256" key="2">
    <source>
        <dbReference type="ARBA" id="ARBA00022487"/>
    </source>
</evidence>
<dbReference type="SUPFAM" id="SSF53474">
    <property type="entry name" value="alpha/beta-Hydrolases"/>
    <property type="match status" value="2"/>
</dbReference>
<dbReference type="InterPro" id="IPR019819">
    <property type="entry name" value="Carboxylesterase_B_CS"/>
</dbReference>
<name>A0A267G1W9_9PLAT</name>
<dbReference type="InterPro" id="IPR002018">
    <property type="entry name" value="CarbesteraseB"/>
</dbReference>
<dbReference type="PANTHER" id="PTHR43918">
    <property type="entry name" value="ACETYLCHOLINESTERASE"/>
    <property type="match status" value="1"/>
</dbReference>
<feature type="domain" description="Carboxylesterase type B" evidence="7">
    <location>
        <begin position="54"/>
        <end position="488"/>
    </location>
</feature>
<dbReference type="Pfam" id="PF00135">
    <property type="entry name" value="COesterase"/>
    <property type="match status" value="2"/>
</dbReference>
<feature type="compositionally biased region" description="Polar residues" evidence="4">
    <location>
        <begin position="1166"/>
        <end position="1239"/>
    </location>
</feature>
<keyword evidence="5" id="KW-1133">Transmembrane helix</keyword>
<feature type="transmembrane region" description="Helical" evidence="5">
    <location>
        <begin position="1277"/>
        <end position="1301"/>
    </location>
</feature>
<comment type="similarity">
    <text evidence="1">Belongs to the type-B carboxylesterase/lipase family.</text>
</comment>
<keyword evidence="5" id="KW-0812">Transmembrane</keyword>
<dbReference type="OrthoDB" id="6157670at2759"/>
<evidence type="ECO:0000313" key="9">
    <source>
        <dbReference type="Proteomes" id="UP000215902"/>
    </source>
</evidence>